<reference evidence="2 3" key="2">
    <citation type="journal article" date="2016" name="Genome Announc.">
        <title>Draft Genome Sequence of a Versatile Hydrocarbon-Degrading Bacterium, Rhodococcus pyridinivorans Strain KG-16, Collected from Oil Fields in India.</title>
        <authorList>
            <person name="Aggarwal R.K."/>
            <person name="Dawar C."/>
            <person name="Phanindranath R."/>
            <person name="Mutnuri L."/>
            <person name="Dayal A.M."/>
        </authorList>
    </citation>
    <scope>NUCLEOTIDE SEQUENCE [LARGE SCALE GENOMIC DNA]</scope>
    <source>
        <strain evidence="2 3">KG-16</strain>
    </source>
</reference>
<feature type="region of interest" description="Disordered" evidence="1">
    <location>
        <begin position="145"/>
        <end position="173"/>
    </location>
</feature>
<name>A0A0V9UFJ5_9NOCA</name>
<dbReference type="InterPro" id="IPR036390">
    <property type="entry name" value="WH_DNA-bd_sf"/>
</dbReference>
<dbReference type="EMBL" id="AZXY01000014">
    <property type="protein sequence ID" value="KSZ56588.1"/>
    <property type="molecule type" value="Genomic_DNA"/>
</dbReference>
<dbReference type="RefSeq" id="WP_060654220.1">
    <property type="nucleotide sequence ID" value="NZ_AZXY01000014.1"/>
</dbReference>
<evidence type="ECO:0000313" key="3">
    <source>
        <dbReference type="Proteomes" id="UP000053060"/>
    </source>
</evidence>
<dbReference type="Pfam" id="PF11625">
    <property type="entry name" value="DUF3253"/>
    <property type="match status" value="1"/>
</dbReference>
<evidence type="ECO:0008006" key="4">
    <source>
        <dbReference type="Google" id="ProtNLM"/>
    </source>
</evidence>
<gene>
    <name evidence="2" type="ORF">Z045_22570</name>
</gene>
<dbReference type="InterPro" id="IPR036388">
    <property type="entry name" value="WH-like_DNA-bd_sf"/>
</dbReference>
<evidence type="ECO:0000313" key="2">
    <source>
        <dbReference type="EMBL" id="KSZ56588.1"/>
    </source>
</evidence>
<comment type="caution">
    <text evidence="2">The sequence shown here is derived from an EMBL/GenBank/DDBJ whole genome shotgun (WGS) entry which is preliminary data.</text>
</comment>
<reference evidence="3" key="1">
    <citation type="submission" date="2015-01" db="EMBL/GenBank/DDBJ databases">
        <title>Draft genome sequence of Rhodococcus pyridinivorans strain KG-16, a hydrocarbon-degrading bacterium.</title>
        <authorList>
            <person name="Aggarwal R.K."/>
            <person name="Dawar C."/>
        </authorList>
    </citation>
    <scope>NUCLEOTIDE SEQUENCE [LARGE SCALE GENOMIC DNA]</scope>
    <source>
        <strain evidence="3">KG-16</strain>
    </source>
</reference>
<protein>
    <recommendedName>
        <fullName evidence="4">DUF3253 domain-containing protein</fullName>
    </recommendedName>
</protein>
<dbReference type="PATRIC" id="fig|1441730.3.peg.4717"/>
<dbReference type="Proteomes" id="UP000053060">
    <property type="component" value="Unassembled WGS sequence"/>
</dbReference>
<dbReference type="SUPFAM" id="SSF46785">
    <property type="entry name" value="Winged helix' DNA-binding domain"/>
    <property type="match status" value="1"/>
</dbReference>
<evidence type="ECO:0000256" key="1">
    <source>
        <dbReference type="SAM" id="MobiDB-lite"/>
    </source>
</evidence>
<accession>A0A0V9UFJ5</accession>
<dbReference type="AlphaFoldDB" id="A0A0V9UFJ5"/>
<dbReference type="InterPro" id="IPR021660">
    <property type="entry name" value="DUF3253"/>
</dbReference>
<sequence>MDTDGSSGEAERTPDGRYVVVQGRRWRATDPAIPEPLRKQLVAELMRARRLVKSEGDAARHRVQDAKVALGERGHPWWEPLDDDAARERLAATICALLRERNPSTICPSDAARVAGGEEWRDLMDTARAVAAELERSEHVVITQKGEPVDVETARGPIRIAPGPNLEHPRPFP</sequence>
<proteinExistence type="predicted"/>
<dbReference type="Gene3D" id="1.10.10.10">
    <property type="entry name" value="Winged helix-like DNA-binding domain superfamily/Winged helix DNA-binding domain"/>
    <property type="match status" value="1"/>
</dbReference>
<organism evidence="2 3">
    <name type="scientific">Rhodococcus pyridinivorans KG-16</name>
    <dbReference type="NCBI Taxonomy" id="1441730"/>
    <lineage>
        <taxon>Bacteria</taxon>
        <taxon>Bacillati</taxon>
        <taxon>Actinomycetota</taxon>
        <taxon>Actinomycetes</taxon>
        <taxon>Mycobacteriales</taxon>
        <taxon>Nocardiaceae</taxon>
        <taxon>Rhodococcus</taxon>
    </lineage>
</organism>